<name>A0A146FEK7_ASPKA</name>
<evidence type="ECO:0000256" key="1">
    <source>
        <dbReference type="SAM" id="MobiDB-lite"/>
    </source>
</evidence>
<protein>
    <submittedName>
        <fullName evidence="2">ABC multidrug transporter</fullName>
    </submittedName>
</protein>
<evidence type="ECO:0000313" key="3">
    <source>
        <dbReference type="Proteomes" id="UP000075230"/>
    </source>
</evidence>
<dbReference type="EMBL" id="BCWF01000017">
    <property type="protein sequence ID" value="GAT24029.1"/>
    <property type="molecule type" value="Genomic_DNA"/>
</dbReference>
<accession>A0A146FEK7</accession>
<sequence length="71" mass="7957">MRFVSSESDLKCFIGKKVREIEGEPQHRPPQLPGENLVAGRSLQSPRPKTGVEARLSSVPEGPFQQKNRED</sequence>
<dbReference type="Proteomes" id="UP000075230">
    <property type="component" value="Unassembled WGS sequence"/>
</dbReference>
<feature type="region of interest" description="Disordered" evidence="1">
    <location>
        <begin position="21"/>
        <end position="71"/>
    </location>
</feature>
<dbReference type="AlphaFoldDB" id="A0A146FEK7"/>
<comment type="caution">
    <text evidence="2">The sequence shown here is derived from an EMBL/GenBank/DDBJ whole genome shotgun (WGS) entry which is preliminary data.</text>
</comment>
<proteinExistence type="predicted"/>
<reference evidence="2 3" key="1">
    <citation type="journal article" date="2016" name="DNA Res.">
        <title>Genome sequence of Aspergillus luchuensis NBRC 4314.</title>
        <authorList>
            <person name="Yamada O."/>
            <person name="Machida M."/>
            <person name="Hosoyama A."/>
            <person name="Goto M."/>
            <person name="Takahashi T."/>
            <person name="Futagami T."/>
            <person name="Yamagata Y."/>
            <person name="Takeuchi M."/>
            <person name="Kobayashi T."/>
            <person name="Koike H."/>
            <person name="Abe K."/>
            <person name="Asai K."/>
            <person name="Arita M."/>
            <person name="Fujita N."/>
            <person name="Fukuda K."/>
            <person name="Higa K."/>
            <person name="Horikawa H."/>
            <person name="Ishikawa T."/>
            <person name="Jinno K."/>
            <person name="Kato Y."/>
            <person name="Kirimura K."/>
            <person name="Mizutani O."/>
            <person name="Nakasone K."/>
            <person name="Sano M."/>
            <person name="Shiraishi Y."/>
            <person name="Tsukahara M."/>
            <person name="Gomi K."/>
        </authorList>
    </citation>
    <scope>NUCLEOTIDE SEQUENCE [LARGE SCALE GENOMIC DNA]</scope>
    <source>
        <strain evidence="2 3">RIB 2604</strain>
    </source>
</reference>
<gene>
    <name evidence="2" type="ORF">RIB2604_01711720</name>
</gene>
<reference evidence="3" key="2">
    <citation type="submission" date="2016-02" db="EMBL/GenBank/DDBJ databases">
        <title>Genome sequencing of Aspergillus luchuensis NBRC 4314.</title>
        <authorList>
            <person name="Yamada O."/>
        </authorList>
    </citation>
    <scope>NUCLEOTIDE SEQUENCE [LARGE SCALE GENOMIC DNA]</scope>
    <source>
        <strain evidence="3">RIB 2604</strain>
    </source>
</reference>
<evidence type="ECO:0000313" key="2">
    <source>
        <dbReference type="EMBL" id="GAT24029.1"/>
    </source>
</evidence>
<organism evidence="2 3">
    <name type="scientific">Aspergillus kawachii</name>
    <name type="common">White koji mold</name>
    <name type="synonym">Aspergillus awamori var. kawachi</name>
    <dbReference type="NCBI Taxonomy" id="1069201"/>
    <lineage>
        <taxon>Eukaryota</taxon>
        <taxon>Fungi</taxon>
        <taxon>Dikarya</taxon>
        <taxon>Ascomycota</taxon>
        <taxon>Pezizomycotina</taxon>
        <taxon>Eurotiomycetes</taxon>
        <taxon>Eurotiomycetidae</taxon>
        <taxon>Eurotiales</taxon>
        <taxon>Aspergillaceae</taxon>
        <taxon>Aspergillus</taxon>
        <taxon>Aspergillus subgen. Circumdati</taxon>
    </lineage>
</organism>